<protein>
    <submittedName>
        <fullName evidence="1">Uncharacterized protein</fullName>
    </submittedName>
</protein>
<sequence>MKAAVFRMLHRHCKNGDERLIQFIKNVVGVSV</sequence>
<proteinExistence type="predicted"/>
<evidence type="ECO:0000313" key="1">
    <source>
        <dbReference type="EMBL" id="EDX73293.1"/>
    </source>
</evidence>
<dbReference type="Proteomes" id="UP000003835">
    <property type="component" value="Unassembled WGS sequence"/>
</dbReference>
<reference evidence="1 2" key="1">
    <citation type="submission" date="2008-07" db="EMBL/GenBank/DDBJ databases">
        <authorList>
            <person name="Tandeau de Marsac N."/>
            <person name="Ferriera S."/>
            <person name="Johnson J."/>
            <person name="Kravitz S."/>
            <person name="Beeson K."/>
            <person name="Sutton G."/>
            <person name="Rogers Y.-H."/>
            <person name="Friedman R."/>
            <person name="Frazier M."/>
            <person name="Venter J.C."/>
        </authorList>
    </citation>
    <scope>NUCLEOTIDE SEQUENCE [LARGE SCALE GENOMIC DNA]</scope>
    <source>
        <strain evidence="1 2">PCC 7420</strain>
    </source>
</reference>
<dbReference type="HOGENOM" id="CLU_3388862_0_0_3"/>
<accession>B4VXC4</accession>
<dbReference type="AlphaFoldDB" id="B4VXC4"/>
<evidence type="ECO:0000313" key="2">
    <source>
        <dbReference type="Proteomes" id="UP000003835"/>
    </source>
</evidence>
<gene>
    <name evidence="1" type="ORF">MC7420_1089</name>
</gene>
<keyword evidence="2" id="KW-1185">Reference proteome</keyword>
<organism evidence="1 2">
    <name type="scientific">Coleofasciculus chthonoplastes PCC 7420</name>
    <dbReference type="NCBI Taxonomy" id="118168"/>
    <lineage>
        <taxon>Bacteria</taxon>
        <taxon>Bacillati</taxon>
        <taxon>Cyanobacteriota</taxon>
        <taxon>Cyanophyceae</taxon>
        <taxon>Coleofasciculales</taxon>
        <taxon>Coleofasciculaceae</taxon>
        <taxon>Coleofasciculus</taxon>
    </lineage>
</organism>
<dbReference type="EMBL" id="DS989858">
    <property type="protein sequence ID" value="EDX73293.1"/>
    <property type="molecule type" value="Genomic_DNA"/>
</dbReference>
<name>B4VXC4_9CYAN</name>